<proteinExistence type="predicted"/>
<accession>A0A2H3CT39</accession>
<name>A0A2H3CT39_ARMGA</name>
<sequence>MTTTYSIHSLLCYPSTMLVSAIPSQYHNFGKFDERIPIFGRAPQCAADKSVPVAYAMDFEGGMADDVLKRVLGRWCRSLSILQTTSTVHYHYQRGRVHACSAIDKGDGPRFYRADKRTNRNRRAEETGDGAFATMDAYCTDASGFSSALAVHLYFIIPPLVVHFLTMACHPLHASFTSAPPAEHRPLRRRVGLDVGKQTYDVVVDLAQEAGADAICIALNRERFGKGAESRWSRPA</sequence>
<protein>
    <submittedName>
        <fullName evidence="1">Uncharacterized protein</fullName>
    </submittedName>
</protein>
<dbReference type="EMBL" id="KZ293791">
    <property type="protein sequence ID" value="PBK79283.1"/>
    <property type="molecule type" value="Genomic_DNA"/>
</dbReference>
<gene>
    <name evidence="1" type="ORF">ARMGADRAFT_1069485</name>
</gene>
<evidence type="ECO:0000313" key="2">
    <source>
        <dbReference type="Proteomes" id="UP000217790"/>
    </source>
</evidence>
<organism evidence="1 2">
    <name type="scientific">Armillaria gallica</name>
    <name type="common">Bulbous honey fungus</name>
    <name type="synonym">Armillaria bulbosa</name>
    <dbReference type="NCBI Taxonomy" id="47427"/>
    <lineage>
        <taxon>Eukaryota</taxon>
        <taxon>Fungi</taxon>
        <taxon>Dikarya</taxon>
        <taxon>Basidiomycota</taxon>
        <taxon>Agaricomycotina</taxon>
        <taxon>Agaricomycetes</taxon>
        <taxon>Agaricomycetidae</taxon>
        <taxon>Agaricales</taxon>
        <taxon>Marasmiineae</taxon>
        <taxon>Physalacriaceae</taxon>
        <taxon>Armillaria</taxon>
    </lineage>
</organism>
<keyword evidence="2" id="KW-1185">Reference proteome</keyword>
<dbReference type="Proteomes" id="UP000217790">
    <property type="component" value="Unassembled WGS sequence"/>
</dbReference>
<reference evidence="2" key="1">
    <citation type="journal article" date="2017" name="Nat. Ecol. Evol.">
        <title>Genome expansion and lineage-specific genetic innovations in the forest pathogenic fungi Armillaria.</title>
        <authorList>
            <person name="Sipos G."/>
            <person name="Prasanna A.N."/>
            <person name="Walter M.C."/>
            <person name="O'Connor E."/>
            <person name="Balint B."/>
            <person name="Krizsan K."/>
            <person name="Kiss B."/>
            <person name="Hess J."/>
            <person name="Varga T."/>
            <person name="Slot J."/>
            <person name="Riley R."/>
            <person name="Boka B."/>
            <person name="Rigling D."/>
            <person name="Barry K."/>
            <person name="Lee J."/>
            <person name="Mihaltcheva S."/>
            <person name="LaButti K."/>
            <person name="Lipzen A."/>
            <person name="Waldron R."/>
            <person name="Moloney N.M."/>
            <person name="Sperisen C."/>
            <person name="Kredics L."/>
            <person name="Vagvoelgyi C."/>
            <person name="Patrignani A."/>
            <person name="Fitzpatrick D."/>
            <person name="Nagy I."/>
            <person name="Doyle S."/>
            <person name="Anderson J.B."/>
            <person name="Grigoriev I.V."/>
            <person name="Gueldener U."/>
            <person name="Muensterkoetter M."/>
            <person name="Nagy L.G."/>
        </authorList>
    </citation>
    <scope>NUCLEOTIDE SEQUENCE [LARGE SCALE GENOMIC DNA]</scope>
    <source>
        <strain evidence="2">Ar21-2</strain>
    </source>
</reference>
<dbReference type="InParanoid" id="A0A2H3CT39"/>
<dbReference type="AlphaFoldDB" id="A0A2H3CT39"/>
<evidence type="ECO:0000313" key="1">
    <source>
        <dbReference type="EMBL" id="PBK79283.1"/>
    </source>
</evidence>